<evidence type="ECO:0000313" key="3">
    <source>
        <dbReference type="Proteomes" id="UP000819052"/>
    </source>
</evidence>
<gene>
    <name evidence="2" type="ORF">F1609_22680</name>
</gene>
<feature type="domain" description="DUF7710" evidence="1">
    <location>
        <begin position="4"/>
        <end position="88"/>
    </location>
</feature>
<protein>
    <recommendedName>
        <fullName evidence="1">DUF7710 domain-containing protein</fullName>
    </recommendedName>
</protein>
<comment type="caution">
    <text evidence="2">The sequence shown here is derived from an EMBL/GenBank/DDBJ whole genome shotgun (WGS) entry which is preliminary data.</text>
</comment>
<sequence>MKEVWVFNGAGGRFPSAVFEGRAEAQDWITKNALTGVLTKYPVGISVYEWAQENGQFSVTKVQRTSSAFIQNFSSAAQEHDHFENGIAQ</sequence>
<organism evidence="2 3">
    <name type="scientific">Massilia aquatica</name>
    <dbReference type="NCBI Taxonomy" id="2609000"/>
    <lineage>
        <taxon>Bacteria</taxon>
        <taxon>Pseudomonadati</taxon>
        <taxon>Pseudomonadota</taxon>
        <taxon>Betaproteobacteria</taxon>
        <taxon>Burkholderiales</taxon>
        <taxon>Oxalobacteraceae</taxon>
        <taxon>Telluria group</taxon>
        <taxon>Massilia</taxon>
    </lineage>
</organism>
<evidence type="ECO:0000259" key="1">
    <source>
        <dbReference type="Pfam" id="PF24819"/>
    </source>
</evidence>
<dbReference type="InterPro" id="IPR056127">
    <property type="entry name" value="DUF7710"/>
</dbReference>
<dbReference type="EMBL" id="VVIW01000016">
    <property type="protein sequence ID" value="NHZ42958.1"/>
    <property type="molecule type" value="Genomic_DNA"/>
</dbReference>
<accession>A0ABX0M6Z0</accession>
<dbReference type="Pfam" id="PF24819">
    <property type="entry name" value="DUF7710"/>
    <property type="match status" value="1"/>
</dbReference>
<reference evidence="2 3" key="1">
    <citation type="submission" date="2019-09" db="EMBL/GenBank/DDBJ databases">
        <title>Taxonomy of Antarctic Massilia spp.: description of Massilia rubra sp. nov., Massilia aquatica sp. nov., Massilia mucilaginosa sp. nov., Massilia frigida sp. nov. isolated from streams, lakes and regoliths.</title>
        <authorList>
            <person name="Holochova P."/>
            <person name="Sedlacek I."/>
            <person name="Kralova S."/>
            <person name="Maslanova I."/>
            <person name="Busse H.-J."/>
            <person name="Stankova E."/>
            <person name="Vrbovska V."/>
            <person name="Kovarovic V."/>
            <person name="Bartak M."/>
            <person name="Svec P."/>
            <person name="Pantucek R."/>
        </authorList>
    </citation>
    <scope>NUCLEOTIDE SEQUENCE [LARGE SCALE GENOMIC DNA]</scope>
    <source>
        <strain evidence="2 3">CCM 8693</strain>
    </source>
</reference>
<keyword evidence="3" id="KW-1185">Reference proteome</keyword>
<dbReference type="RefSeq" id="WP_167078952.1">
    <property type="nucleotide sequence ID" value="NZ_VVIW01000016.1"/>
</dbReference>
<dbReference type="Proteomes" id="UP000819052">
    <property type="component" value="Unassembled WGS sequence"/>
</dbReference>
<name>A0ABX0M6Z0_9BURK</name>
<proteinExistence type="predicted"/>
<evidence type="ECO:0000313" key="2">
    <source>
        <dbReference type="EMBL" id="NHZ42958.1"/>
    </source>
</evidence>